<dbReference type="GO" id="GO:0016645">
    <property type="term" value="F:oxidoreductase activity, acting on the CH-NH group of donors"/>
    <property type="evidence" value="ECO:0007669"/>
    <property type="project" value="InterPro"/>
</dbReference>
<dbReference type="InterPro" id="IPR029063">
    <property type="entry name" value="SAM-dependent_MTases_sf"/>
</dbReference>
<evidence type="ECO:0000256" key="10">
    <source>
        <dbReference type="HAMAP-Rule" id="MF_01102"/>
    </source>
</evidence>
<dbReference type="GO" id="GO:0050660">
    <property type="term" value="F:flavin adenine dinucleotide binding"/>
    <property type="evidence" value="ECO:0007669"/>
    <property type="project" value="UniProtKB-UniRule"/>
</dbReference>
<dbReference type="Gene3D" id="3.50.50.60">
    <property type="entry name" value="FAD/NAD(P)-binding domain"/>
    <property type="match status" value="1"/>
</dbReference>
<dbReference type="SUPFAM" id="SSF54373">
    <property type="entry name" value="FAD-linked reductases, C-terminal domain"/>
    <property type="match status" value="1"/>
</dbReference>
<dbReference type="InterPro" id="IPR006076">
    <property type="entry name" value="FAD-dep_OxRdtase"/>
</dbReference>
<evidence type="ECO:0000256" key="6">
    <source>
        <dbReference type="ARBA" id="ARBA00022694"/>
    </source>
</evidence>
<comment type="subcellular location">
    <subcellularLocation>
        <location evidence="10">Cytoplasm</location>
    </subcellularLocation>
</comment>
<reference evidence="13 14" key="1">
    <citation type="submission" date="2018-08" db="EMBL/GenBank/DDBJ databases">
        <title>Whole Genome Sequence of the Moderate Halophilic Marine Bacterium Marinobacter litoralis Sw-45.</title>
        <authorList>
            <person name="Musa H."/>
        </authorList>
    </citation>
    <scope>NUCLEOTIDE SEQUENCE [LARGE SCALE GENOMIC DNA]</scope>
    <source>
        <strain evidence="13 14">Sw-45</strain>
    </source>
</reference>
<evidence type="ECO:0000256" key="1">
    <source>
        <dbReference type="ARBA" id="ARBA00022490"/>
    </source>
</evidence>
<comment type="cofactor">
    <cofactor evidence="10">
        <name>FAD</name>
        <dbReference type="ChEBI" id="CHEBI:57692"/>
    </cofactor>
</comment>
<keyword evidence="9 10" id="KW-0511">Multifunctional enzyme</keyword>
<dbReference type="GO" id="GO:0005737">
    <property type="term" value="C:cytoplasm"/>
    <property type="evidence" value="ECO:0007669"/>
    <property type="project" value="UniProtKB-SubCell"/>
</dbReference>
<dbReference type="InterPro" id="IPR036188">
    <property type="entry name" value="FAD/NAD-bd_sf"/>
</dbReference>
<evidence type="ECO:0000256" key="8">
    <source>
        <dbReference type="ARBA" id="ARBA00023002"/>
    </source>
</evidence>
<name>A0A3M2RA12_9GAMM</name>
<dbReference type="HAMAP" id="MF_01102">
    <property type="entry name" value="MnmC"/>
    <property type="match status" value="1"/>
</dbReference>
<keyword evidence="7 10" id="KW-0274">FAD</keyword>
<dbReference type="GO" id="GO:0004808">
    <property type="term" value="F:tRNA (5-methylaminomethyl-2-thiouridylate)(34)-methyltransferase activity"/>
    <property type="evidence" value="ECO:0007669"/>
    <property type="project" value="UniProtKB-EC"/>
</dbReference>
<keyword evidence="14" id="KW-1185">Reference proteome</keyword>
<dbReference type="NCBIfam" id="NF033855">
    <property type="entry name" value="tRNA_MNMC2"/>
    <property type="match status" value="1"/>
</dbReference>
<comment type="similarity">
    <text evidence="10">In the N-terminal section; belongs to the methyltransferase superfamily. tRNA (mnm(5)s(2)U34)-methyltransferase family.</text>
</comment>
<comment type="catalytic activity">
    <reaction evidence="10">
        <text>5-aminomethyl-2-thiouridine(34) in tRNA + S-adenosyl-L-methionine = 5-methylaminomethyl-2-thiouridine(34) in tRNA + S-adenosyl-L-homocysteine + H(+)</text>
        <dbReference type="Rhea" id="RHEA:19569"/>
        <dbReference type="Rhea" id="RHEA-COMP:10195"/>
        <dbReference type="Rhea" id="RHEA-COMP:10197"/>
        <dbReference type="ChEBI" id="CHEBI:15378"/>
        <dbReference type="ChEBI" id="CHEBI:57856"/>
        <dbReference type="ChEBI" id="CHEBI:59789"/>
        <dbReference type="ChEBI" id="CHEBI:74454"/>
        <dbReference type="ChEBI" id="CHEBI:74455"/>
        <dbReference type="EC" id="2.1.1.61"/>
    </reaction>
</comment>
<proteinExistence type="inferred from homology"/>
<dbReference type="PANTHER" id="PTHR13847:SF283">
    <property type="entry name" value="TRNA 5-METHYLAMINOMETHYL-2-THIOURIDINE BIOSYNTHESIS BIFUNCTIONAL PROTEIN MNMC"/>
    <property type="match status" value="1"/>
</dbReference>
<dbReference type="InterPro" id="IPR017610">
    <property type="entry name" value="tRNA_S-uridine_synth_MnmC_C"/>
</dbReference>
<feature type="region of interest" description="tRNA (mnm(5)s(2)U34)-methyltransferase" evidence="10">
    <location>
        <begin position="1"/>
        <end position="244"/>
    </location>
</feature>
<feature type="region of interest" description="FAD-dependent cmnm(5)s(2)U34 oxidoreductase" evidence="10">
    <location>
        <begin position="263"/>
        <end position="630"/>
    </location>
</feature>
<dbReference type="InterPro" id="IPR047785">
    <property type="entry name" value="tRNA_MNMC2"/>
</dbReference>
<evidence type="ECO:0000313" key="13">
    <source>
        <dbReference type="EMBL" id="RMJ01954.1"/>
    </source>
</evidence>
<feature type="domain" description="MnmC-like methyltransferase" evidence="12">
    <location>
        <begin position="121"/>
        <end position="242"/>
    </location>
</feature>
<evidence type="ECO:0000256" key="9">
    <source>
        <dbReference type="ARBA" id="ARBA00023268"/>
    </source>
</evidence>
<dbReference type="InterPro" id="IPR008471">
    <property type="entry name" value="MnmC-like_methylTransf"/>
</dbReference>
<comment type="caution">
    <text evidence="13">The sequence shown here is derived from an EMBL/GenBank/DDBJ whole genome shotgun (WGS) entry which is preliminary data.</text>
</comment>
<dbReference type="EC" id="2.1.1.61" evidence="10"/>
<dbReference type="EMBL" id="QMDL01000004">
    <property type="protein sequence ID" value="RMJ01954.1"/>
    <property type="molecule type" value="Genomic_DNA"/>
</dbReference>
<protein>
    <recommendedName>
        <fullName evidence="10">tRNA 5-methylaminomethyl-2-thiouridine biosynthesis bifunctional protein MnmC</fullName>
        <shortName evidence="10">tRNA mnm(5)s(2)U biosynthesis bifunctional protein</shortName>
    </recommendedName>
    <domain>
        <recommendedName>
            <fullName evidence="10">tRNA (mnm(5)s(2)U34)-methyltransferase</fullName>
            <ecNumber evidence="10">2.1.1.61</ecNumber>
        </recommendedName>
    </domain>
    <domain>
        <recommendedName>
            <fullName evidence="10">FAD-dependent cmnm(5)s(2)U34 oxidoreductase</fullName>
            <ecNumber evidence="10">1.5.-.-</ecNumber>
        </recommendedName>
    </domain>
</protein>
<comment type="function">
    <text evidence="10">Catalyzes the last two steps in the biosynthesis of 5-methylaminomethyl-2-thiouridine (mnm(5)s(2)U) at the wobble position (U34) in tRNA. Catalyzes the FAD-dependent demodification of cmnm(5)s(2)U34 to nm(5)s(2)U34, followed by the transfer of a methyl group from S-adenosyl-L-methionine to nm(5)s(2)U34, to form mnm(5)s(2)U34.</text>
</comment>
<accession>A0A3M2RA12</accession>
<dbReference type="PANTHER" id="PTHR13847">
    <property type="entry name" value="SARCOSINE DEHYDROGENASE-RELATED"/>
    <property type="match status" value="1"/>
</dbReference>
<evidence type="ECO:0000256" key="7">
    <source>
        <dbReference type="ARBA" id="ARBA00022827"/>
    </source>
</evidence>
<gene>
    <name evidence="10 13" type="primary">mnmC</name>
    <name evidence="13" type="ORF">DOQ08_02743</name>
</gene>
<evidence type="ECO:0000256" key="4">
    <source>
        <dbReference type="ARBA" id="ARBA00022679"/>
    </source>
</evidence>
<sequence>MARFEALKPPATEPAELIWQDGIPESTRFGDVYFNRGDGLSETRHVFIEPNNLSERFRELPSHGHFVIGETGFGSGLSFLTSWAEWKVVADTHNHSVLHFVSFERYPLTRDELERALLRWPELAPLAEELISQYPPLMKGVHRLVFEGGRVRLTLFFGELQNGLNQLPFTADAWFLDGFDPQYNPDMWSDEVIRLIRSHSVPGTTFSTFTAVGRVRRALEAAGFEVEKRPGFGRKREMLAGTISIEAELSPAETIHSDPVAIIGAGIAGTLLARNLAERGIPVLLIDKAANPGSAASGNAQGALYAKLGIEYNAQAELAATALSFSQRYYRPWKGVFWHPTGLLQLATTEKEAERQRKFCEQNQYPTEFLTPVSAAQAADLAGIDIPMNGLWFPKSGWLEPAKACERLSGHPLITTLFNVEVQNIERLETGWSLQSADGQSLRVSRLVIACGHQTAEIAPVTGKLRLKPIRGQVTYLPEATVNPPATVICGSKYLNPVGQGHATIGATFDIRNDNPNVTAEGHQQNLDELLRMLPDLPVTQVPAVETLQGRVAFRCTTHDYQPVAGELLTESGDKVEDAYLFTGLGSKGLVWGPLLAEYLADKLTGQPACLPTHLTRRIDTLRLYPKREL</sequence>
<dbReference type="InterPro" id="IPR023032">
    <property type="entry name" value="tRNA_MAMT_biosynth_bifunc_MnmC"/>
</dbReference>
<evidence type="ECO:0000256" key="5">
    <source>
        <dbReference type="ARBA" id="ARBA00022691"/>
    </source>
</evidence>
<keyword evidence="1 10" id="KW-0963">Cytoplasm</keyword>
<dbReference type="Gene3D" id="3.30.9.10">
    <property type="entry name" value="D-Amino Acid Oxidase, subunit A, domain 2"/>
    <property type="match status" value="1"/>
</dbReference>
<dbReference type="NCBIfam" id="NF002481">
    <property type="entry name" value="PRK01747.1-2"/>
    <property type="match status" value="1"/>
</dbReference>
<dbReference type="SUPFAM" id="SSF51905">
    <property type="entry name" value="FAD/NAD(P)-binding domain"/>
    <property type="match status" value="1"/>
</dbReference>
<keyword evidence="4 10" id="KW-0808">Transferase</keyword>
<dbReference type="Pfam" id="PF01266">
    <property type="entry name" value="DAO"/>
    <property type="match status" value="1"/>
</dbReference>
<keyword evidence="5 10" id="KW-0949">S-adenosyl-L-methionine</keyword>
<dbReference type="OrthoDB" id="9786494at2"/>
<dbReference type="RefSeq" id="WP_114335547.1">
    <property type="nucleotide sequence ID" value="NZ_QMDL01000004.1"/>
</dbReference>
<dbReference type="Pfam" id="PF05430">
    <property type="entry name" value="Methyltransf_30"/>
    <property type="match status" value="1"/>
</dbReference>
<comment type="similarity">
    <text evidence="10">In the C-terminal section; belongs to the DAO family.</text>
</comment>
<dbReference type="EC" id="1.5.-.-" evidence="10"/>
<keyword evidence="8 10" id="KW-0560">Oxidoreductase</keyword>
<dbReference type="Gene3D" id="3.40.50.150">
    <property type="entry name" value="Vaccinia Virus protein VP39"/>
    <property type="match status" value="1"/>
</dbReference>
<evidence type="ECO:0000313" key="14">
    <source>
        <dbReference type="Proteomes" id="UP000265903"/>
    </source>
</evidence>
<dbReference type="GO" id="GO:0032259">
    <property type="term" value="P:methylation"/>
    <property type="evidence" value="ECO:0007669"/>
    <property type="project" value="UniProtKB-KW"/>
</dbReference>
<dbReference type="NCBIfam" id="TIGR03197">
    <property type="entry name" value="MnmC_Cterm"/>
    <property type="match status" value="1"/>
</dbReference>
<dbReference type="Proteomes" id="UP000265903">
    <property type="component" value="Unassembled WGS sequence"/>
</dbReference>
<dbReference type="GO" id="GO:0002097">
    <property type="term" value="P:tRNA wobble base modification"/>
    <property type="evidence" value="ECO:0007669"/>
    <property type="project" value="UniProtKB-UniRule"/>
</dbReference>
<keyword evidence="6 10" id="KW-0819">tRNA processing</keyword>
<keyword evidence="3 10" id="KW-0285">Flavoprotein</keyword>
<feature type="domain" description="FAD dependent oxidoreductase" evidence="11">
    <location>
        <begin position="260"/>
        <end position="602"/>
    </location>
</feature>
<evidence type="ECO:0000256" key="3">
    <source>
        <dbReference type="ARBA" id="ARBA00022630"/>
    </source>
</evidence>
<evidence type="ECO:0000256" key="2">
    <source>
        <dbReference type="ARBA" id="ARBA00022603"/>
    </source>
</evidence>
<organism evidence="13 14">
    <name type="scientific">Marinobacter litoralis</name>
    <dbReference type="NCBI Taxonomy" id="187981"/>
    <lineage>
        <taxon>Bacteria</taxon>
        <taxon>Pseudomonadati</taxon>
        <taxon>Pseudomonadota</taxon>
        <taxon>Gammaproteobacteria</taxon>
        <taxon>Pseudomonadales</taxon>
        <taxon>Marinobacteraceae</taxon>
        <taxon>Marinobacter</taxon>
    </lineage>
</organism>
<evidence type="ECO:0000259" key="12">
    <source>
        <dbReference type="Pfam" id="PF05430"/>
    </source>
</evidence>
<dbReference type="AlphaFoldDB" id="A0A3M2RA12"/>
<keyword evidence="2 10" id="KW-0489">Methyltransferase</keyword>
<evidence type="ECO:0000259" key="11">
    <source>
        <dbReference type="Pfam" id="PF01266"/>
    </source>
</evidence>